<reference evidence="1 2" key="1">
    <citation type="submission" date="2020-01" db="EMBL/GenBank/DDBJ databases">
        <title>Identification and distribution of gene clusters putatively required for synthesis of sphingolipid metabolism inhibitors in phylogenetically diverse species of the filamentous fungus Fusarium.</title>
        <authorList>
            <person name="Kim H.-S."/>
            <person name="Busman M."/>
            <person name="Brown D.W."/>
            <person name="Divon H."/>
            <person name="Uhlig S."/>
            <person name="Proctor R.H."/>
        </authorList>
    </citation>
    <scope>NUCLEOTIDE SEQUENCE [LARGE SCALE GENOMIC DNA]</scope>
    <source>
        <strain evidence="1 2">NRRL 20459</strain>
    </source>
</reference>
<name>A0A8H4LIR3_9HYPO</name>
<accession>A0A8H4LIR3</accession>
<proteinExistence type="predicted"/>
<comment type="caution">
    <text evidence="1">The sequence shown here is derived from an EMBL/GenBank/DDBJ whole genome shotgun (WGS) entry which is preliminary data.</text>
</comment>
<keyword evidence="2" id="KW-1185">Reference proteome</keyword>
<organism evidence="1 2">
    <name type="scientific">Fusarium albosuccineum</name>
    <dbReference type="NCBI Taxonomy" id="1237068"/>
    <lineage>
        <taxon>Eukaryota</taxon>
        <taxon>Fungi</taxon>
        <taxon>Dikarya</taxon>
        <taxon>Ascomycota</taxon>
        <taxon>Pezizomycotina</taxon>
        <taxon>Sordariomycetes</taxon>
        <taxon>Hypocreomycetidae</taxon>
        <taxon>Hypocreales</taxon>
        <taxon>Nectriaceae</taxon>
        <taxon>Fusarium</taxon>
        <taxon>Fusarium decemcellulare species complex</taxon>
    </lineage>
</organism>
<sequence>MHRVIIIQLISCIIISNNFRTASPVQSPRQGIAPALRGNALHITTLHRDACDFTIISPPAPKKTHSQSVNNPAPSIPQPCLALPRCAMYPTPATTCQGAFVQQELARSNSLLLVPFSGFLYLSRLACSSANLSLHSKPAPGNLQKTNSEPSRPMSHFLVVHHGFCAATALTSCKAPRKPRVGNSAQECNAANAYPLSRLA</sequence>
<dbReference type="AlphaFoldDB" id="A0A8H4LIR3"/>
<dbReference type="EMBL" id="JAADYS010000586">
    <property type="protein sequence ID" value="KAF4468649.1"/>
    <property type="molecule type" value="Genomic_DNA"/>
</dbReference>
<protein>
    <submittedName>
        <fullName evidence="1">Uncharacterized protein</fullName>
    </submittedName>
</protein>
<evidence type="ECO:0000313" key="1">
    <source>
        <dbReference type="EMBL" id="KAF4468649.1"/>
    </source>
</evidence>
<gene>
    <name evidence="1" type="ORF">FALBO_4475</name>
</gene>
<evidence type="ECO:0000313" key="2">
    <source>
        <dbReference type="Proteomes" id="UP000554235"/>
    </source>
</evidence>
<dbReference type="Proteomes" id="UP000554235">
    <property type="component" value="Unassembled WGS sequence"/>
</dbReference>